<dbReference type="EC" id="3.4.24.-" evidence="12"/>
<dbReference type="CDD" id="cd07335">
    <property type="entry name" value="M48B_HtpX_like"/>
    <property type="match status" value="1"/>
</dbReference>
<feature type="transmembrane region" description="Helical" evidence="12">
    <location>
        <begin position="197"/>
        <end position="221"/>
    </location>
</feature>
<dbReference type="HAMAP" id="MF_00188">
    <property type="entry name" value="Pept_M48_protease_HtpX"/>
    <property type="match status" value="1"/>
</dbReference>
<evidence type="ECO:0000256" key="5">
    <source>
        <dbReference type="ARBA" id="ARBA00022692"/>
    </source>
</evidence>
<keyword evidence="10 12" id="KW-0482">Metalloprotease</keyword>
<evidence type="ECO:0000313" key="14">
    <source>
        <dbReference type="EMBL" id="PWV65833.1"/>
    </source>
</evidence>
<feature type="transmembrane region" description="Helical" evidence="12">
    <location>
        <begin position="38"/>
        <end position="58"/>
    </location>
</feature>
<organism evidence="14 15">
    <name type="scientific">Plasticicumulans acidivorans</name>
    <dbReference type="NCBI Taxonomy" id="886464"/>
    <lineage>
        <taxon>Bacteria</taxon>
        <taxon>Pseudomonadati</taxon>
        <taxon>Pseudomonadota</taxon>
        <taxon>Gammaproteobacteria</taxon>
        <taxon>Candidatus Competibacteraceae</taxon>
        <taxon>Plasticicumulans</taxon>
    </lineage>
</organism>
<keyword evidence="5 12" id="KW-0812">Transmembrane</keyword>
<dbReference type="RefSeq" id="WP_110016823.1">
    <property type="nucleotide sequence ID" value="NZ_QGTJ01000001.1"/>
</dbReference>
<evidence type="ECO:0000256" key="7">
    <source>
        <dbReference type="ARBA" id="ARBA00022801"/>
    </source>
</evidence>
<dbReference type="GO" id="GO:0008270">
    <property type="term" value="F:zinc ion binding"/>
    <property type="evidence" value="ECO:0007669"/>
    <property type="project" value="UniProtKB-UniRule"/>
</dbReference>
<keyword evidence="7 12" id="KW-0378">Hydrolase</keyword>
<dbReference type="GO" id="GO:0004222">
    <property type="term" value="F:metalloendopeptidase activity"/>
    <property type="evidence" value="ECO:0007669"/>
    <property type="project" value="UniProtKB-UniRule"/>
</dbReference>
<dbReference type="PANTHER" id="PTHR43221:SF1">
    <property type="entry name" value="PROTEASE HTPX"/>
    <property type="match status" value="1"/>
</dbReference>
<keyword evidence="6 12" id="KW-0479">Metal-binding</keyword>
<keyword evidence="8 12" id="KW-0862">Zinc</keyword>
<name>A0A317N0M9_9GAMM</name>
<dbReference type="Proteomes" id="UP000246569">
    <property type="component" value="Unassembled WGS sequence"/>
</dbReference>
<comment type="caution">
    <text evidence="14">The sequence shown here is derived from an EMBL/GenBank/DDBJ whole genome shotgun (WGS) entry which is preliminary data.</text>
</comment>
<sequence>MKRIFLFILTNLAVVLVLSVTARLLGVDRFLTQNGLNLGALLGFAAVFGMGGSFISLAMSKWMAKMSVGAVVIEQPQNPTERWLVETVQRLSQQAGIGMPEVAIYDSPEINAFATGASRNNALVAVSTGLLGQMRADEVEGVLAHEISHVANGDMVTLALVQGVVNTFVIFLSRVVGYVVDRALSGNRDEDSGGVGIGYYVTSIVCEILFGILASIVVMWVSRQREFRADAGGAHLAGRGKMIAALERLRLMHEPSQLPSQMAAFGIAGGRGGFMQLFASHPPLEERIAALQAAC</sequence>
<evidence type="ECO:0000313" key="15">
    <source>
        <dbReference type="Proteomes" id="UP000246569"/>
    </source>
</evidence>
<evidence type="ECO:0000256" key="1">
    <source>
        <dbReference type="ARBA" id="ARBA00004651"/>
    </source>
</evidence>
<comment type="subcellular location">
    <subcellularLocation>
        <location evidence="1 12">Cell membrane</location>
        <topology evidence="1 12">Multi-pass membrane protein</topology>
    </subcellularLocation>
</comment>
<keyword evidence="9 12" id="KW-1133">Transmembrane helix</keyword>
<keyword evidence="12 14" id="KW-0346">Stress response</keyword>
<keyword evidence="11 12" id="KW-0472">Membrane</keyword>
<dbReference type="NCBIfam" id="NF003965">
    <property type="entry name" value="PRK05457.1"/>
    <property type="match status" value="1"/>
</dbReference>
<gene>
    <name evidence="12" type="primary">htpX</name>
    <name evidence="14" type="ORF">C7443_101318</name>
</gene>
<evidence type="ECO:0000256" key="11">
    <source>
        <dbReference type="ARBA" id="ARBA00023136"/>
    </source>
</evidence>
<comment type="cofactor">
    <cofactor evidence="12">
        <name>Zn(2+)</name>
        <dbReference type="ChEBI" id="CHEBI:29105"/>
    </cofactor>
    <text evidence="12">Binds 1 zinc ion per subunit.</text>
</comment>
<evidence type="ECO:0000259" key="13">
    <source>
        <dbReference type="Pfam" id="PF01435"/>
    </source>
</evidence>
<dbReference type="EMBL" id="QGTJ01000001">
    <property type="protein sequence ID" value="PWV65833.1"/>
    <property type="molecule type" value="Genomic_DNA"/>
</dbReference>
<evidence type="ECO:0000256" key="12">
    <source>
        <dbReference type="HAMAP-Rule" id="MF_00188"/>
    </source>
</evidence>
<accession>A0A317N0M9</accession>
<dbReference type="Gene3D" id="3.30.2010.10">
    <property type="entry name" value="Metalloproteases ('zincins'), catalytic domain"/>
    <property type="match status" value="1"/>
</dbReference>
<dbReference type="AlphaFoldDB" id="A0A317N0M9"/>
<dbReference type="PANTHER" id="PTHR43221">
    <property type="entry name" value="PROTEASE HTPX"/>
    <property type="match status" value="1"/>
</dbReference>
<keyword evidence="15" id="KW-1185">Reference proteome</keyword>
<keyword evidence="3 12" id="KW-1003">Cell membrane</keyword>
<feature type="active site" evidence="12">
    <location>
        <position position="146"/>
    </location>
</feature>
<evidence type="ECO:0000256" key="3">
    <source>
        <dbReference type="ARBA" id="ARBA00022475"/>
    </source>
</evidence>
<feature type="binding site" evidence="12">
    <location>
        <position position="149"/>
    </location>
    <ligand>
        <name>Zn(2+)</name>
        <dbReference type="ChEBI" id="CHEBI:29105"/>
        <note>catalytic</note>
    </ligand>
</feature>
<evidence type="ECO:0000256" key="10">
    <source>
        <dbReference type="ARBA" id="ARBA00023049"/>
    </source>
</evidence>
<evidence type="ECO:0000256" key="4">
    <source>
        <dbReference type="ARBA" id="ARBA00022670"/>
    </source>
</evidence>
<keyword evidence="4 12" id="KW-0645">Protease</keyword>
<feature type="domain" description="Peptidase M48" evidence="13">
    <location>
        <begin position="80"/>
        <end position="293"/>
    </location>
</feature>
<evidence type="ECO:0000256" key="8">
    <source>
        <dbReference type="ARBA" id="ARBA00022833"/>
    </source>
</evidence>
<dbReference type="GO" id="GO:0006508">
    <property type="term" value="P:proteolysis"/>
    <property type="evidence" value="ECO:0007669"/>
    <property type="project" value="UniProtKB-KW"/>
</dbReference>
<dbReference type="OrthoDB" id="15218at2"/>
<reference evidence="14 15" key="1">
    <citation type="submission" date="2018-05" db="EMBL/GenBank/DDBJ databases">
        <title>Genomic Encyclopedia of Type Strains, Phase IV (KMG-IV): sequencing the most valuable type-strain genomes for metagenomic binning, comparative biology and taxonomic classification.</title>
        <authorList>
            <person name="Goeker M."/>
        </authorList>
    </citation>
    <scope>NUCLEOTIDE SEQUENCE [LARGE SCALE GENOMIC DNA]</scope>
    <source>
        <strain evidence="14 15">DSM 23606</strain>
    </source>
</reference>
<feature type="transmembrane region" description="Helical" evidence="12">
    <location>
        <begin position="155"/>
        <end position="177"/>
    </location>
</feature>
<dbReference type="InterPro" id="IPR001915">
    <property type="entry name" value="Peptidase_M48"/>
</dbReference>
<dbReference type="GO" id="GO:0005886">
    <property type="term" value="C:plasma membrane"/>
    <property type="evidence" value="ECO:0007669"/>
    <property type="project" value="UniProtKB-SubCell"/>
</dbReference>
<dbReference type="InterPro" id="IPR022919">
    <property type="entry name" value="Pept_M48_protease_HtpX"/>
</dbReference>
<dbReference type="InterPro" id="IPR050083">
    <property type="entry name" value="HtpX_protease"/>
</dbReference>
<comment type="similarity">
    <text evidence="2 12">Belongs to the peptidase M48B family.</text>
</comment>
<evidence type="ECO:0000256" key="2">
    <source>
        <dbReference type="ARBA" id="ARBA00009779"/>
    </source>
</evidence>
<feature type="binding site" evidence="12">
    <location>
        <position position="226"/>
    </location>
    <ligand>
        <name>Zn(2+)</name>
        <dbReference type="ChEBI" id="CHEBI:29105"/>
        <note>catalytic</note>
    </ligand>
</feature>
<feature type="binding site" evidence="12">
    <location>
        <position position="145"/>
    </location>
    <ligand>
        <name>Zn(2+)</name>
        <dbReference type="ChEBI" id="CHEBI:29105"/>
        <note>catalytic</note>
    </ligand>
</feature>
<evidence type="ECO:0000256" key="6">
    <source>
        <dbReference type="ARBA" id="ARBA00022723"/>
    </source>
</evidence>
<dbReference type="Pfam" id="PF01435">
    <property type="entry name" value="Peptidase_M48"/>
    <property type="match status" value="1"/>
</dbReference>
<evidence type="ECO:0000256" key="9">
    <source>
        <dbReference type="ARBA" id="ARBA00022989"/>
    </source>
</evidence>
<proteinExistence type="inferred from homology"/>
<protein>
    <recommendedName>
        <fullName evidence="12">Protease HtpX</fullName>
        <ecNumber evidence="12">3.4.24.-</ecNumber>
    </recommendedName>
    <alternativeName>
        <fullName evidence="12">Heat shock protein HtpX</fullName>
    </alternativeName>
</protein>